<dbReference type="GO" id="GO:0000287">
    <property type="term" value="F:magnesium ion binding"/>
    <property type="evidence" value="ECO:0007669"/>
    <property type="project" value="UniProtKB-UniRule"/>
</dbReference>
<dbReference type="Pfam" id="PF01850">
    <property type="entry name" value="PIN"/>
    <property type="match status" value="1"/>
</dbReference>
<dbReference type="Proteomes" id="UP000597989">
    <property type="component" value="Unassembled WGS sequence"/>
</dbReference>
<evidence type="ECO:0000256" key="3">
    <source>
        <dbReference type="ARBA" id="ARBA00022723"/>
    </source>
</evidence>
<keyword evidence="11" id="KW-1185">Reference proteome</keyword>
<protein>
    <recommendedName>
        <fullName evidence="6">Ribonuclease VapC</fullName>
        <shortName evidence="6">RNase VapC</shortName>
        <ecNumber evidence="6">3.1.-.-</ecNumber>
    </recommendedName>
    <alternativeName>
        <fullName evidence="6">Toxin VapC</fullName>
    </alternativeName>
</protein>
<keyword evidence="3 6" id="KW-0479">Metal-binding</keyword>
<comment type="similarity">
    <text evidence="6">Belongs to the PINc/VapC protein family.</text>
</comment>
<evidence type="ECO:0000313" key="11">
    <source>
        <dbReference type="Proteomes" id="UP001500220"/>
    </source>
</evidence>
<comment type="function">
    <text evidence="6">Toxic component of a toxin-antitoxin (TA) system. An RNase.</text>
</comment>
<dbReference type="InterPro" id="IPR022907">
    <property type="entry name" value="VapC_family"/>
</dbReference>
<reference evidence="9" key="4">
    <citation type="submission" date="2020-09" db="EMBL/GenBank/DDBJ databases">
        <authorList>
            <person name="Sun Q."/>
            <person name="Zhou Y."/>
        </authorList>
    </citation>
    <scope>NUCLEOTIDE SEQUENCE</scope>
    <source>
        <strain evidence="9">CGMCC 4.7206</strain>
    </source>
</reference>
<feature type="domain" description="PIN" evidence="7">
    <location>
        <begin position="2"/>
        <end position="119"/>
    </location>
</feature>
<organism evidence="9 10">
    <name type="scientific">Saccharopolyspora thermophila</name>
    <dbReference type="NCBI Taxonomy" id="89367"/>
    <lineage>
        <taxon>Bacteria</taxon>
        <taxon>Bacillati</taxon>
        <taxon>Actinomycetota</taxon>
        <taxon>Actinomycetes</taxon>
        <taxon>Pseudonocardiales</taxon>
        <taxon>Pseudonocardiaceae</taxon>
        <taxon>Saccharopolyspora</taxon>
    </lineage>
</organism>
<comment type="caution">
    <text evidence="9">The sequence shown here is derived from an EMBL/GenBank/DDBJ whole genome shotgun (WGS) entry which is preliminary data.</text>
</comment>
<dbReference type="EMBL" id="BMMT01000012">
    <property type="protein sequence ID" value="GGI94913.1"/>
    <property type="molecule type" value="Genomic_DNA"/>
</dbReference>
<dbReference type="GO" id="GO:0004540">
    <property type="term" value="F:RNA nuclease activity"/>
    <property type="evidence" value="ECO:0007669"/>
    <property type="project" value="InterPro"/>
</dbReference>
<keyword evidence="1 6" id="KW-1277">Toxin-antitoxin system</keyword>
<name>A0A917K1F1_9PSEU</name>
<keyword evidence="2 6" id="KW-0540">Nuclease</keyword>
<dbReference type="Proteomes" id="UP001500220">
    <property type="component" value="Unassembled WGS sequence"/>
</dbReference>
<dbReference type="HAMAP" id="MF_00265">
    <property type="entry name" value="VapC_Nob1"/>
    <property type="match status" value="1"/>
</dbReference>
<evidence type="ECO:0000259" key="7">
    <source>
        <dbReference type="Pfam" id="PF01850"/>
    </source>
</evidence>
<evidence type="ECO:0000313" key="10">
    <source>
        <dbReference type="Proteomes" id="UP000597989"/>
    </source>
</evidence>
<evidence type="ECO:0000313" key="8">
    <source>
        <dbReference type="EMBL" id="GAA0521791.1"/>
    </source>
</evidence>
<dbReference type="CDD" id="cd09874">
    <property type="entry name" value="PIN_MT3492-like"/>
    <property type="match status" value="1"/>
</dbReference>
<evidence type="ECO:0000256" key="2">
    <source>
        <dbReference type="ARBA" id="ARBA00022722"/>
    </source>
</evidence>
<sequence length="130" mass="14095">MIYLDSCAAIKLIIPEPESEALIEWLESHDEPLISSRLLRVELHRALTRLAVASSVRNAADEFLDGLLLRPVDPVLATAAAFDGTHLRSLDAIHLATALDARIALTAFVTYDKRLADAATEAELPVEAPA</sequence>
<reference evidence="8" key="1">
    <citation type="journal article" date="2014" name="Int. J. Syst. Evol. Microbiol.">
        <title>Complete genome of a new Firmicutes species belonging to the dominant human colonic microbiota ('Ruminococcus bicirculans') reveals two chromosomes and a selective capacity to utilize plant glucans.</title>
        <authorList>
            <consortium name="NISC Comparative Sequencing Program"/>
            <person name="Wegmann U."/>
            <person name="Louis P."/>
            <person name="Goesmann A."/>
            <person name="Henrissat B."/>
            <person name="Duncan S.H."/>
            <person name="Flint H.J."/>
        </authorList>
    </citation>
    <scope>NUCLEOTIDE SEQUENCE</scope>
    <source>
        <strain evidence="8">JCM 10664</strain>
    </source>
</reference>
<evidence type="ECO:0000313" key="9">
    <source>
        <dbReference type="EMBL" id="GGI94913.1"/>
    </source>
</evidence>
<keyword evidence="4 6" id="KW-0378">Hydrolase</keyword>
<keyword evidence="6" id="KW-0800">Toxin</keyword>
<dbReference type="GO" id="GO:0016787">
    <property type="term" value="F:hydrolase activity"/>
    <property type="evidence" value="ECO:0007669"/>
    <property type="project" value="UniProtKB-KW"/>
</dbReference>
<dbReference type="GO" id="GO:0090729">
    <property type="term" value="F:toxin activity"/>
    <property type="evidence" value="ECO:0007669"/>
    <property type="project" value="UniProtKB-KW"/>
</dbReference>
<dbReference type="EMBL" id="BAAAHC010000009">
    <property type="protein sequence ID" value="GAA0521791.1"/>
    <property type="molecule type" value="Genomic_DNA"/>
</dbReference>
<dbReference type="InterPro" id="IPR002716">
    <property type="entry name" value="PIN_dom"/>
</dbReference>
<dbReference type="SUPFAM" id="SSF88723">
    <property type="entry name" value="PIN domain-like"/>
    <property type="match status" value="1"/>
</dbReference>
<evidence type="ECO:0000256" key="5">
    <source>
        <dbReference type="ARBA" id="ARBA00022842"/>
    </source>
</evidence>
<accession>A0A917K1F1</accession>
<gene>
    <name evidence="9" type="primary">vapc35</name>
    <name evidence="6" type="synonym">vapC</name>
    <name evidence="8" type="ORF">GCM10009545_24870</name>
    <name evidence="9" type="ORF">GCM10011581_35080</name>
</gene>
<evidence type="ECO:0000256" key="1">
    <source>
        <dbReference type="ARBA" id="ARBA00022649"/>
    </source>
</evidence>
<dbReference type="InterPro" id="IPR029060">
    <property type="entry name" value="PIN-like_dom_sf"/>
</dbReference>
<evidence type="ECO:0000256" key="4">
    <source>
        <dbReference type="ARBA" id="ARBA00022801"/>
    </source>
</evidence>
<feature type="binding site" evidence="6">
    <location>
        <position position="5"/>
    </location>
    <ligand>
        <name>Mg(2+)</name>
        <dbReference type="ChEBI" id="CHEBI:18420"/>
    </ligand>
</feature>
<reference evidence="9 10" key="2">
    <citation type="journal article" date="2014" name="Int. J. Syst. Evol. Microbiol.">
        <title>Complete genome sequence of Corynebacterium casei LMG S-19264T (=DSM 44701T), isolated from a smear-ripened cheese.</title>
        <authorList>
            <consortium name="US DOE Joint Genome Institute (JGI-PGF)"/>
            <person name="Walter F."/>
            <person name="Albersmeier A."/>
            <person name="Kalinowski J."/>
            <person name="Ruckert C."/>
        </authorList>
    </citation>
    <scope>NUCLEOTIDE SEQUENCE [LARGE SCALE GENOMIC DNA]</scope>
    <source>
        <strain evidence="9 10">CGMCC 4.7206</strain>
    </source>
</reference>
<comment type="cofactor">
    <cofactor evidence="6">
        <name>Mg(2+)</name>
        <dbReference type="ChEBI" id="CHEBI:18420"/>
    </cofactor>
</comment>
<dbReference type="EC" id="3.1.-.-" evidence="6"/>
<reference evidence="11" key="3">
    <citation type="journal article" date="2019" name="Int. J. Syst. Evol. Microbiol.">
        <title>The Global Catalogue of Microorganisms (GCM) 10K type strain sequencing project: providing services to taxonomists for standard genome sequencing and annotation.</title>
        <authorList>
            <consortium name="The Broad Institute Genomics Platform"/>
            <consortium name="The Broad Institute Genome Sequencing Center for Infectious Disease"/>
            <person name="Wu L."/>
            <person name="Ma J."/>
        </authorList>
    </citation>
    <scope>NUCLEOTIDE SEQUENCE [LARGE SCALE GENOMIC DNA]</scope>
    <source>
        <strain evidence="11">JCM 10664</strain>
    </source>
</reference>
<proteinExistence type="inferred from homology"/>
<dbReference type="RefSeq" id="WP_188989014.1">
    <property type="nucleotide sequence ID" value="NZ_BAAAHC010000009.1"/>
</dbReference>
<dbReference type="AlphaFoldDB" id="A0A917K1F1"/>
<keyword evidence="5 6" id="KW-0460">Magnesium</keyword>
<reference evidence="8" key="5">
    <citation type="submission" date="2023-12" db="EMBL/GenBank/DDBJ databases">
        <authorList>
            <person name="Sun Q."/>
            <person name="Inoue M."/>
        </authorList>
    </citation>
    <scope>NUCLEOTIDE SEQUENCE</scope>
    <source>
        <strain evidence="8">JCM 10664</strain>
    </source>
</reference>
<evidence type="ECO:0000256" key="6">
    <source>
        <dbReference type="HAMAP-Rule" id="MF_00265"/>
    </source>
</evidence>
<dbReference type="Gene3D" id="3.40.50.1010">
    <property type="entry name" value="5'-nuclease"/>
    <property type="match status" value="1"/>
</dbReference>
<feature type="binding site" evidence="6">
    <location>
        <position position="91"/>
    </location>
    <ligand>
        <name>Mg(2+)</name>
        <dbReference type="ChEBI" id="CHEBI:18420"/>
    </ligand>
</feature>